<keyword evidence="1" id="KW-0812">Transmembrane</keyword>
<keyword evidence="3" id="KW-1185">Reference proteome</keyword>
<sequence>MTQSMGKAPQERGGIVGRVARSQGLLLPWCISLVLAIAVEIFAPPSHRWDGYAAAAGVAVIITFLVQVTIARADGFILRTSTSALGSVLIIGIVSFVGALFAASGAGLSLFPSDFGAS</sequence>
<feature type="transmembrane region" description="Helical" evidence="1">
    <location>
        <begin position="25"/>
        <end position="45"/>
    </location>
</feature>
<keyword evidence="1" id="KW-1133">Transmembrane helix</keyword>
<name>A0ABQ2MZC8_9MICO</name>
<accession>A0ABQ2MZC8</accession>
<comment type="caution">
    <text evidence="2">The sequence shown here is derived from an EMBL/GenBank/DDBJ whole genome shotgun (WGS) entry which is preliminary data.</text>
</comment>
<dbReference type="EMBL" id="BMMQ01000003">
    <property type="protein sequence ID" value="GGO62100.1"/>
    <property type="molecule type" value="Genomic_DNA"/>
</dbReference>
<evidence type="ECO:0000256" key="1">
    <source>
        <dbReference type="SAM" id="Phobius"/>
    </source>
</evidence>
<evidence type="ECO:0000313" key="2">
    <source>
        <dbReference type="EMBL" id="GGO62100.1"/>
    </source>
</evidence>
<feature type="transmembrane region" description="Helical" evidence="1">
    <location>
        <begin position="83"/>
        <end position="111"/>
    </location>
</feature>
<reference evidence="3" key="1">
    <citation type="journal article" date="2019" name="Int. J. Syst. Evol. Microbiol.">
        <title>The Global Catalogue of Microorganisms (GCM) 10K type strain sequencing project: providing services to taxonomists for standard genome sequencing and annotation.</title>
        <authorList>
            <consortium name="The Broad Institute Genomics Platform"/>
            <consortium name="The Broad Institute Genome Sequencing Center for Infectious Disease"/>
            <person name="Wu L."/>
            <person name="Ma J."/>
        </authorList>
    </citation>
    <scope>NUCLEOTIDE SEQUENCE [LARGE SCALE GENOMIC DNA]</scope>
    <source>
        <strain evidence="3">CGMCC 4.7181</strain>
    </source>
</reference>
<evidence type="ECO:0000313" key="3">
    <source>
        <dbReference type="Proteomes" id="UP000638043"/>
    </source>
</evidence>
<organism evidence="2 3">
    <name type="scientific">Microbacterium nanhaiense</name>
    <dbReference type="NCBI Taxonomy" id="1301026"/>
    <lineage>
        <taxon>Bacteria</taxon>
        <taxon>Bacillati</taxon>
        <taxon>Actinomycetota</taxon>
        <taxon>Actinomycetes</taxon>
        <taxon>Micrococcales</taxon>
        <taxon>Microbacteriaceae</taxon>
        <taxon>Microbacterium</taxon>
    </lineage>
</organism>
<dbReference type="RefSeq" id="WP_188700453.1">
    <property type="nucleotide sequence ID" value="NZ_BMMQ01000003.1"/>
</dbReference>
<dbReference type="Proteomes" id="UP000638043">
    <property type="component" value="Unassembled WGS sequence"/>
</dbReference>
<proteinExistence type="predicted"/>
<feature type="transmembrane region" description="Helical" evidence="1">
    <location>
        <begin position="51"/>
        <end position="71"/>
    </location>
</feature>
<protein>
    <submittedName>
        <fullName evidence="2">Uncharacterized protein</fullName>
    </submittedName>
</protein>
<gene>
    <name evidence="2" type="ORF">GCM10010910_11390</name>
</gene>
<keyword evidence="1" id="KW-0472">Membrane</keyword>